<proteinExistence type="inferred from homology"/>
<evidence type="ECO:0000259" key="3">
    <source>
        <dbReference type="Pfam" id="PF00899"/>
    </source>
</evidence>
<dbReference type="FunFam" id="3.40.50.720:FF:000080">
    <property type="entry name" value="Thiazole biosynthesis adenylyltransferase ThiF"/>
    <property type="match status" value="1"/>
</dbReference>
<dbReference type="CDD" id="cd00757">
    <property type="entry name" value="ThiF_MoeB_HesA_family"/>
    <property type="match status" value="1"/>
</dbReference>
<feature type="compositionally biased region" description="Low complexity" evidence="2">
    <location>
        <begin position="41"/>
        <end position="61"/>
    </location>
</feature>
<dbReference type="GO" id="GO:0008146">
    <property type="term" value="F:sulfotransferase activity"/>
    <property type="evidence" value="ECO:0007669"/>
    <property type="project" value="TreeGrafter"/>
</dbReference>
<dbReference type="Pfam" id="PF00899">
    <property type="entry name" value="ThiF"/>
    <property type="match status" value="1"/>
</dbReference>
<dbReference type="GO" id="GO:0008641">
    <property type="term" value="F:ubiquitin-like modifier activating enzyme activity"/>
    <property type="evidence" value="ECO:0007669"/>
    <property type="project" value="InterPro"/>
</dbReference>
<dbReference type="GO" id="GO:0016779">
    <property type="term" value="F:nucleotidyltransferase activity"/>
    <property type="evidence" value="ECO:0007669"/>
    <property type="project" value="TreeGrafter"/>
</dbReference>
<organism evidence="4 5">
    <name type="scientific">Paenibacillus chitinolyticus</name>
    <dbReference type="NCBI Taxonomy" id="79263"/>
    <lineage>
        <taxon>Bacteria</taxon>
        <taxon>Bacillati</taxon>
        <taxon>Bacillota</taxon>
        <taxon>Bacilli</taxon>
        <taxon>Bacillales</taxon>
        <taxon>Paenibacillaceae</taxon>
        <taxon>Paenibacillus</taxon>
    </lineage>
</organism>
<dbReference type="SUPFAM" id="SSF69572">
    <property type="entry name" value="Activating enzymes of the ubiquitin-like proteins"/>
    <property type="match status" value="1"/>
</dbReference>
<evidence type="ECO:0000313" key="4">
    <source>
        <dbReference type="EMBL" id="QAV17675.1"/>
    </source>
</evidence>
<dbReference type="RefSeq" id="WP_042229025.1">
    <property type="nucleotide sequence ID" value="NZ_CP026520.1"/>
</dbReference>
<feature type="compositionally biased region" description="Low complexity" evidence="2">
    <location>
        <begin position="12"/>
        <end position="34"/>
    </location>
</feature>
<feature type="compositionally biased region" description="Pro residues" evidence="2">
    <location>
        <begin position="1"/>
        <end position="11"/>
    </location>
</feature>
<dbReference type="AlphaFoldDB" id="A0A410WTG6"/>
<name>A0A410WTG6_9BACL</name>
<evidence type="ECO:0000256" key="1">
    <source>
        <dbReference type="ARBA" id="ARBA00009919"/>
    </source>
</evidence>
<dbReference type="Gene3D" id="3.40.50.720">
    <property type="entry name" value="NAD(P)-binding Rossmann-like Domain"/>
    <property type="match status" value="1"/>
</dbReference>
<feature type="domain" description="THIF-type NAD/FAD binding fold" evidence="3">
    <location>
        <begin position="67"/>
        <end position="305"/>
    </location>
</feature>
<dbReference type="GO" id="GO:0004792">
    <property type="term" value="F:thiosulfate-cyanide sulfurtransferase activity"/>
    <property type="evidence" value="ECO:0007669"/>
    <property type="project" value="TreeGrafter"/>
</dbReference>
<gene>
    <name evidence="4" type="ORF">PC41400_08375</name>
</gene>
<dbReference type="InterPro" id="IPR035985">
    <property type="entry name" value="Ubiquitin-activating_enz"/>
</dbReference>
<accession>A0A410WTG6</accession>
<dbReference type="InterPro" id="IPR000594">
    <property type="entry name" value="ThiF_NAD_FAD-bd"/>
</dbReference>
<comment type="similarity">
    <text evidence="1">Belongs to the HesA/MoeB/ThiF family.</text>
</comment>
<sequence length="404" mass="43424">MSSPHPYPPPDDQSSAASSPSYAAGTEAAAESTAQPETVQAGATSAAAAQAPQARATDGAAEVPARYSRHVLFKPVGENGQRALGRARVAIVGLGALGTVLANHMVRAGVGFVRLIDRDFVEESNLQRQMLYDEEDAHQAQPKASAAAAKLRLVNSLVGIEAHVADLNPLNAEELLTGVDLILDGTDNFSVRFLINDVSVKHGIPWLYGGAVASRGVSLAILPGETPCLRCLFGSAPAHGTADTCDTAGVIGPIIHMVASYQATEAMKILIGDRQHLNRRMQQWDLWYNHYTSVDVSGARKADCPACAHRSFEYLDAEIDGETIQTLCGRDSVQIHPVRPADFSLEHWEQRLAPLGRVSRNKFLLRFRPSDDITLAVFPDGRVLVQGVTDPVAAKTLYSRYIGM</sequence>
<dbReference type="InterPro" id="IPR045886">
    <property type="entry name" value="ThiF/MoeB/HesA"/>
</dbReference>
<evidence type="ECO:0000256" key="2">
    <source>
        <dbReference type="SAM" id="MobiDB-lite"/>
    </source>
</evidence>
<feature type="region of interest" description="Disordered" evidence="2">
    <location>
        <begin position="1"/>
        <end position="61"/>
    </location>
</feature>
<evidence type="ECO:0000313" key="5">
    <source>
        <dbReference type="Proteomes" id="UP000288943"/>
    </source>
</evidence>
<dbReference type="KEGG" id="pchi:PC41400_08375"/>
<dbReference type="OrthoDB" id="9804286at2"/>
<dbReference type="EMBL" id="CP026520">
    <property type="protein sequence ID" value="QAV17675.1"/>
    <property type="molecule type" value="Genomic_DNA"/>
</dbReference>
<dbReference type="GeneID" id="95374824"/>
<dbReference type="Proteomes" id="UP000288943">
    <property type="component" value="Chromosome"/>
</dbReference>
<dbReference type="PANTHER" id="PTHR10953">
    <property type="entry name" value="UBIQUITIN-ACTIVATING ENZYME E1"/>
    <property type="match status" value="1"/>
</dbReference>
<reference evidence="4 5" key="1">
    <citation type="submission" date="2018-01" db="EMBL/GenBank/DDBJ databases">
        <title>The whole genome sequencing and assembly of Paenibacillus chitinolyticus KCCM 41400 strain.</title>
        <authorList>
            <person name="Kim J.-Y."/>
            <person name="Park M.-K."/>
            <person name="Lee Y.-J."/>
            <person name="Yi H."/>
            <person name="Bahn Y.-S."/>
            <person name="Kim J.F."/>
            <person name="Lee D.-W."/>
        </authorList>
    </citation>
    <scope>NUCLEOTIDE SEQUENCE [LARGE SCALE GENOMIC DNA]</scope>
    <source>
        <strain evidence="4 5">KCCM 41400</strain>
    </source>
</reference>
<dbReference type="PANTHER" id="PTHR10953:SF102">
    <property type="entry name" value="ADENYLYLTRANSFERASE AND SULFURTRANSFERASE MOCS3"/>
    <property type="match status" value="1"/>
</dbReference>
<protein>
    <submittedName>
        <fullName evidence="4">Thiamine biosynthesis protein ThiF</fullName>
    </submittedName>
</protein>
<dbReference type="GO" id="GO:0005829">
    <property type="term" value="C:cytosol"/>
    <property type="evidence" value="ECO:0007669"/>
    <property type="project" value="TreeGrafter"/>
</dbReference>